<protein>
    <submittedName>
        <fullName evidence="1">Unnamed protein product</fullName>
    </submittedName>
</protein>
<dbReference type="Proteomes" id="UP001165064">
    <property type="component" value="Unassembled WGS sequence"/>
</dbReference>
<proteinExistence type="predicted"/>
<keyword evidence="2" id="KW-1185">Reference proteome</keyword>
<organism evidence="1 2">
    <name type="scientific">Ambrosiozyma monospora</name>
    <name type="common">Yeast</name>
    <name type="synonym">Endomycopsis monosporus</name>
    <dbReference type="NCBI Taxonomy" id="43982"/>
    <lineage>
        <taxon>Eukaryota</taxon>
        <taxon>Fungi</taxon>
        <taxon>Dikarya</taxon>
        <taxon>Ascomycota</taxon>
        <taxon>Saccharomycotina</taxon>
        <taxon>Pichiomycetes</taxon>
        <taxon>Pichiales</taxon>
        <taxon>Pichiaceae</taxon>
        <taxon>Ambrosiozyma</taxon>
    </lineage>
</organism>
<name>A0ACB5T6Q0_AMBMO</name>
<accession>A0ACB5T6Q0</accession>
<gene>
    <name evidence="1" type="ORF">Amon02_000570100</name>
</gene>
<evidence type="ECO:0000313" key="1">
    <source>
        <dbReference type="EMBL" id="GME82701.1"/>
    </source>
</evidence>
<reference evidence="1" key="1">
    <citation type="submission" date="2023-04" db="EMBL/GenBank/DDBJ databases">
        <title>Ambrosiozyma monospora NBRC 10751.</title>
        <authorList>
            <person name="Ichikawa N."/>
            <person name="Sato H."/>
            <person name="Tonouchi N."/>
        </authorList>
    </citation>
    <scope>NUCLEOTIDE SEQUENCE</scope>
    <source>
        <strain evidence="1">NBRC 10751</strain>
    </source>
</reference>
<evidence type="ECO:0000313" key="2">
    <source>
        <dbReference type="Proteomes" id="UP001165064"/>
    </source>
</evidence>
<comment type="caution">
    <text evidence="1">The sequence shown here is derived from an EMBL/GenBank/DDBJ whole genome shotgun (WGS) entry which is preliminary data.</text>
</comment>
<sequence>MPYFPYALHGDLKIEIGSIASTNNRLDTENTVVFSVSSFYIEPALRVTPSEKFQVPGFLKNQKIKRVVFADDMVTHYTDTLLPQAEEVLFEYRVGSPKLMSVLPVFPNNLVTEIECLVKNSVPPFEMIKHCTRLKLLRLRLAGQFTDFESLKKLSSMVKLEIHLFILKSQWFDDFLIKITQLNLENCEMVIEDCVLPSLETSLPFVKNIKINKLNVDERYKWAMKLKKVNSVVLTGLPPAKYKFNLRNLKELICEPAKDKKIDFSFRKMTKLQRFELKGCIGRHSFETLSPNLSHLSITGTGGKGKGVFRLDLSNFKMPRGIKVLEFTDFSIDLLPNLKQFPRLHTLKLTNVVTSSGYYSVGDEKIRRWWSGLSESLKSLVIEFTDGKMASTINVTLIQIQLVQDFLGLDIKFILPHPKTMILATSTRVKPKTSNTWSTDDLSLVPMEFTQFGAYIKLTGVTKRTTLTTDNYAAGVFCRYSDKSNIRVENNGGVLYDCYDMGKSGDNGWYCFAGNAPTVKLGKNTVKKVSGPTS</sequence>
<dbReference type="EMBL" id="BSXS01004285">
    <property type="protein sequence ID" value="GME82701.1"/>
    <property type="molecule type" value="Genomic_DNA"/>
</dbReference>